<feature type="compositionally biased region" description="Low complexity" evidence="1">
    <location>
        <begin position="49"/>
        <end position="62"/>
    </location>
</feature>
<evidence type="ECO:0000256" key="2">
    <source>
        <dbReference type="SAM" id="Phobius"/>
    </source>
</evidence>
<protein>
    <recommendedName>
        <fullName evidence="5">Integral membrane protein</fullName>
    </recommendedName>
</protein>
<evidence type="ECO:0000313" key="4">
    <source>
        <dbReference type="Proteomes" id="UP000295198"/>
    </source>
</evidence>
<feature type="compositionally biased region" description="Pro residues" evidence="1">
    <location>
        <begin position="1"/>
        <end position="12"/>
    </location>
</feature>
<name>A0A4Q4ZAP5_9ACTN</name>
<evidence type="ECO:0000256" key="1">
    <source>
        <dbReference type="SAM" id="MobiDB-lite"/>
    </source>
</evidence>
<feature type="transmembrane region" description="Helical" evidence="2">
    <location>
        <begin position="465"/>
        <end position="482"/>
    </location>
</feature>
<dbReference type="RefSeq" id="WP_134718214.1">
    <property type="nucleotide sequence ID" value="NZ_SDKM01000019.1"/>
</dbReference>
<dbReference type="EMBL" id="SDKM01000019">
    <property type="protein sequence ID" value="RYP85040.1"/>
    <property type="molecule type" value="Genomic_DNA"/>
</dbReference>
<keyword evidence="2" id="KW-0812">Transmembrane</keyword>
<gene>
    <name evidence="3" type="ORF">EKO23_13710</name>
</gene>
<reference evidence="3 4" key="1">
    <citation type="submission" date="2019-01" db="EMBL/GenBank/DDBJ databases">
        <title>Nocardioides guangzhouensis sp. nov., an actinobacterium isolated from soil.</title>
        <authorList>
            <person name="Fu Y."/>
            <person name="Cai Y."/>
            <person name="Lin Z."/>
            <person name="Chen P."/>
        </authorList>
    </citation>
    <scope>NUCLEOTIDE SEQUENCE [LARGE SCALE GENOMIC DNA]</scope>
    <source>
        <strain evidence="3 4">130</strain>
    </source>
</reference>
<dbReference type="AlphaFoldDB" id="A0A4Q4ZAP5"/>
<keyword evidence="2" id="KW-0472">Membrane</keyword>
<feature type="transmembrane region" description="Helical" evidence="2">
    <location>
        <begin position="402"/>
        <end position="422"/>
    </location>
</feature>
<evidence type="ECO:0008006" key="5">
    <source>
        <dbReference type="Google" id="ProtNLM"/>
    </source>
</evidence>
<feature type="transmembrane region" description="Helical" evidence="2">
    <location>
        <begin position="350"/>
        <end position="375"/>
    </location>
</feature>
<keyword evidence="2" id="KW-1133">Transmembrane helix</keyword>
<accession>A0A4Q4ZAP5</accession>
<dbReference type="Proteomes" id="UP000295198">
    <property type="component" value="Unassembled WGS sequence"/>
</dbReference>
<sequence length="526" mass="55253">MTGTPPQEPGPGPDEAADQSPDQAADQVADRAADAGTEPTTEIPDEGTEPTAEIPTEPEAGPNPETGSDAAAETGPEPAPQTPSETAQLRAEVARLEARLEETGPAADRPGRTSGILRGLAVVICAVLVAMLAPLSVVATWANDQMSDTDRYVDTVAPLADDPAVQRAVTDRISNAIIERLDVRALTQEAVDALSKQGLPPRASTSLSALITPLTNGVNNFIHDQVAKLVSSDAFSVAWEQANREAHAQMVALLTGDTEGGAVEVQGNAVKLNLAVLIETVQQRLVEAGFTMAGNLPAVSAQFTIFQSADIARAQNGFRVLNAVARALPFIALGLFFLGILAARRRRRALFGMSLVVAGSMLLLGALLNVFRIVYLDAVPADQLPPDAAAVIYDQTVRFIRFNLRAVLVLFLAIAVVAWVTGPEPAPTAVRRAATRAFDVIRHGSDRAGLDTGVFGEALGRSKNVIRAVIGGAVIVVYVMAAHPTGSFTLWLLAIALLLLVIVEVLARNPDRSVEAPADDRSAAAT</sequence>
<comment type="caution">
    <text evidence="3">The sequence shown here is derived from an EMBL/GenBank/DDBJ whole genome shotgun (WGS) entry which is preliminary data.</text>
</comment>
<dbReference type="OrthoDB" id="4350291at2"/>
<feature type="transmembrane region" description="Helical" evidence="2">
    <location>
        <begin position="488"/>
        <end position="507"/>
    </location>
</feature>
<keyword evidence="4" id="KW-1185">Reference proteome</keyword>
<feature type="compositionally biased region" description="Low complexity" evidence="1">
    <location>
        <begin position="18"/>
        <end position="27"/>
    </location>
</feature>
<feature type="region of interest" description="Disordered" evidence="1">
    <location>
        <begin position="1"/>
        <end position="88"/>
    </location>
</feature>
<evidence type="ECO:0000313" key="3">
    <source>
        <dbReference type="EMBL" id="RYP85040.1"/>
    </source>
</evidence>
<proteinExistence type="predicted"/>
<feature type="transmembrane region" description="Helical" evidence="2">
    <location>
        <begin position="323"/>
        <end position="343"/>
    </location>
</feature>
<feature type="transmembrane region" description="Helical" evidence="2">
    <location>
        <begin position="119"/>
        <end position="142"/>
    </location>
</feature>
<organism evidence="3 4">
    <name type="scientific">Nocardioides guangzhouensis</name>
    <dbReference type="NCBI Taxonomy" id="2497878"/>
    <lineage>
        <taxon>Bacteria</taxon>
        <taxon>Bacillati</taxon>
        <taxon>Actinomycetota</taxon>
        <taxon>Actinomycetes</taxon>
        <taxon>Propionibacteriales</taxon>
        <taxon>Nocardioidaceae</taxon>
        <taxon>Nocardioides</taxon>
    </lineage>
</organism>